<protein>
    <submittedName>
        <fullName evidence="1">Uncharacterized protein</fullName>
    </submittedName>
</protein>
<evidence type="ECO:0000313" key="1">
    <source>
        <dbReference type="EMBL" id="CAB4264115.1"/>
    </source>
</evidence>
<evidence type="ECO:0000313" key="2">
    <source>
        <dbReference type="EMBL" id="CAB4294692.1"/>
    </source>
</evidence>
<evidence type="ECO:0000313" key="3">
    <source>
        <dbReference type="Proteomes" id="UP000507222"/>
    </source>
</evidence>
<dbReference type="EMBL" id="CAEKDK010000001">
    <property type="protein sequence ID" value="CAB4264115.1"/>
    <property type="molecule type" value="Genomic_DNA"/>
</dbReference>
<sequence>MYGRAVGRRSFDKHLTTRTTCTVRSCQILGLCESLIKNIEGSVALATQFSLHFHNCKGKLKLKPHHSFQSSLRELGTGNYLSPSLPETANN</sequence>
<evidence type="ECO:0000313" key="4">
    <source>
        <dbReference type="Proteomes" id="UP000507245"/>
    </source>
</evidence>
<reference evidence="1 3" key="2">
    <citation type="submission" date="2020-05" db="EMBL/GenBank/DDBJ databases">
        <authorList>
            <person name="Campoy J."/>
            <person name="Schneeberger K."/>
            <person name="Spophaly S."/>
        </authorList>
    </citation>
    <scope>NUCLEOTIDE SEQUENCE [LARGE SCALE GENOMIC DNA]</scope>
    <source>
        <strain evidence="1">PruArmRojPasFocal</strain>
    </source>
</reference>
<accession>A0A6J5TM72</accession>
<gene>
    <name evidence="1" type="ORF">CURHAP_LOCUS5664</name>
    <name evidence="2" type="ORF">ORAREDHAP_LOCUS5665</name>
</gene>
<dbReference type="AlphaFoldDB" id="A0A6J5TM72"/>
<organism evidence="1 3">
    <name type="scientific">Prunus armeniaca</name>
    <name type="common">Apricot</name>
    <name type="synonym">Armeniaca vulgaris</name>
    <dbReference type="NCBI Taxonomy" id="36596"/>
    <lineage>
        <taxon>Eukaryota</taxon>
        <taxon>Viridiplantae</taxon>
        <taxon>Streptophyta</taxon>
        <taxon>Embryophyta</taxon>
        <taxon>Tracheophyta</taxon>
        <taxon>Spermatophyta</taxon>
        <taxon>Magnoliopsida</taxon>
        <taxon>eudicotyledons</taxon>
        <taxon>Gunneridae</taxon>
        <taxon>Pentapetalae</taxon>
        <taxon>rosids</taxon>
        <taxon>fabids</taxon>
        <taxon>Rosales</taxon>
        <taxon>Rosaceae</taxon>
        <taxon>Amygdaloideae</taxon>
        <taxon>Amygdaleae</taxon>
        <taxon>Prunus</taxon>
    </lineage>
</organism>
<proteinExistence type="predicted"/>
<name>A0A6J5TM72_PRUAR</name>
<dbReference type="EMBL" id="CAEKKB010000001">
    <property type="protein sequence ID" value="CAB4294692.1"/>
    <property type="molecule type" value="Genomic_DNA"/>
</dbReference>
<reference evidence="4" key="1">
    <citation type="journal article" date="2020" name="Genome Biol.">
        <title>Gamete binning: chromosome-level and haplotype-resolved genome assembly enabled by high-throughput single-cell sequencing of gamete genomes.</title>
        <authorList>
            <person name="Campoy J.A."/>
            <person name="Sun H."/>
            <person name="Goel M."/>
            <person name="Jiao W.-B."/>
            <person name="Folz-Donahue K."/>
            <person name="Wang N."/>
            <person name="Rubio M."/>
            <person name="Liu C."/>
            <person name="Kukat C."/>
            <person name="Ruiz D."/>
            <person name="Huettel B."/>
            <person name="Schneeberger K."/>
        </authorList>
    </citation>
    <scope>NUCLEOTIDE SEQUENCE [LARGE SCALE GENOMIC DNA]</scope>
    <source>
        <strain evidence="4">cv. Rojo Pasion</strain>
    </source>
</reference>
<dbReference type="Proteomes" id="UP000507245">
    <property type="component" value="Unassembled WGS sequence"/>
</dbReference>
<dbReference type="Proteomes" id="UP000507222">
    <property type="component" value="Unassembled WGS sequence"/>
</dbReference>
<keyword evidence="4" id="KW-1185">Reference proteome</keyword>